<name>A0A6C0IYT1_9ZZZZ</name>
<evidence type="ECO:0000256" key="1">
    <source>
        <dbReference type="SAM" id="MobiDB-lite"/>
    </source>
</evidence>
<feature type="compositionally biased region" description="Acidic residues" evidence="1">
    <location>
        <begin position="122"/>
        <end position="140"/>
    </location>
</feature>
<organism evidence="2">
    <name type="scientific">viral metagenome</name>
    <dbReference type="NCBI Taxonomy" id="1070528"/>
    <lineage>
        <taxon>unclassified sequences</taxon>
        <taxon>metagenomes</taxon>
        <taxon>organismal metagenomes</taxon>
    </lineage>
</organism>
<feature type="region of interest" description="Disordered" evidence="1">
    <location>
        <begin position="119"/>
        <end position="143"/>
    </location>
</feature>
<sequence length="328" mass="36803">MPTKPRRKNTYGQVFIRCMKLFSGFYTKPTKDELDSALIYITSAFPASQKNSIKTRRNGRQHYNKYCRYMTDKFGTNWSFSRRYWINIFNSNYNQKFHYYSGAESDIVKYTRAGVNSCPGFEESDSDDDITTESDSDDDGFPTTLVTLSVPRVSRVLSPVAPPTPPPISSPSRVLSPVAQRSPVAPPTPISSLVLSAPLPVLSESASASAQPTHITTDTSDSPFVRLGIAYSDQESLGKSLRSRLSEKTFSDKLPMAYQYNPDQHKSQMGFADYLTTLRKGFDHWLFLATTIGGVLPDIEKFQDSIRQIHRLTRDPSVKKFLSDASAV</sequence>
<reference evidence="2" key="1">
    <citation type="journal article" date="2020" name="Nature">
        <title>Giant virus diversity and host interactions through global metagenomics.</title>
        <authorList>
            <person name="Schulz F."/>
            <person name="Roux S."/>
            <person name="Paez-Espino D."/>
            <person name="Jungbluth S."/>
            <person name="Walsh D.A."/>
            <person name="Denef V.J."/>
            <person name="McMahon K.D."/>
            <person name="Konstantinidis K.T."/>
            <person name="Eloe-Fadrosh E.A."/>
            <person name="Kyrpides N.C."/>
            <person name="Woyke T."/>
        </authorList>
    </citation>
    <scope>NUCLEOTIDE SEQUENCE</scope>
    <source>
        <strain evidence="2">GVMAG-M-3300024336-7</strain>
    </source>
</reference>
<dbReference type="AlphaFoldDB" id="A0A6C0IYT1"/>
<protein>
    <submittedName>
        <fullName evidence="2">Uncharacterized protein</fullName>
    </submittedName>
</protein>
<evidence type="ECO:0000313" key="2">
    <source>
        <dbReference type="EMBL" id="QHT96857.1"/>
    </source>
</evidence>
<dbReference type="EMBL" id="MN740268">
    <property type="protein sequence ID" value="QHT96857.1"/>
    <property type="molecule type" value="Genomic_DNA"/>
</dbReference>
<proteinExistence type="predicted"/>
<accession>A0A6C0IYT1</accession>